<organism evidence="1">
    <name type="scientific">Arion vulgaris</name>
    <dbReference type="NCBI Taxonomy" id="1028688"/>
    <lineage>
        <taxon>Eukaryota</taxon>
        <taxon>Metazoa</taxon>
        <taxon>Spiralia</taxon>
        <taxon>Lophotrochozoa</taxon>
        <taxon>Mollusca</taxon>
        <taxon>Gastropoda</taxon>
        <taxon>Heterobranchia</taxon>
        <taxon>Euthyneura</taxon>
        <taxon>Panpulmonata</taxon>
        <taxon>Eupulmonata</taxon>
        <taxon>Stylommatophora</taxon>
        <taxon>Helicina</taxon>
        <taxon>Arionoidea</taxon>
        <taxon>Arionidae</taxon>
        <taxon>Arion</taxon>
    </lineage>
</organism>
<accession>A0A0B7AWJ7</accession>
<reference evidence="1" key="1">
    <citation type="submission" date="2014-12" db="EMBL/GenBank/DDBJ databases">
        <title>Insight into the proteome of Arion vulgaris.</title>
        <authorList>
            <person name="Aradska J."/>
            <person name="Bulat T."/>
            <person name="Smidak R."/>
            <person name="Sarate P."/>
            <person name="Gangsoo J."/>
            <person name="Sialana F."/>
            <person name="Bilban M."/>
            <person name="Lubec G."/>
        </authorList>
    </citation>
    <scope>NUCLEOTIDE SEQUENCE</scope>
    <source>
        <tissue evidence="1">Skin</tissue>
    </source>
</reference>
<dbReference type="EMBL" id="HACG01038494">
    <property type="protein sequence ID" value="CEK85359.1"/>
    <property type="molecule type" value="Transcribed_RNA"/>
</dbReference>
<sequence length="66" mass="7573">MLVLDIVNICCFSKFSQTELSIKVNTIVTSEVREGTPVWWGTLIIEKAGLHTRISQKHQTRHLDYS</sequence>
<gene>
    <name evidence="1" type="primary">ORF147709</name>
</gene>
<dbReference type="AlphaFoldDB" id="A0A0B7AWJ7"/>
<name>A0A0B7AWJ7_9EUPU</name>
<evidence type="ECO:0000313" key="1">
    <source>
        <dbReference type="EMBL" id="CEK85359.1"/>
    </source>
</evidence>
<protein>
    <submittedName>
        <fullName evidence="1">Uncharacterized protein</fullName>
    </submittedName>
</protein>
<proteinExistence type="predicted"/>